<feature type="transmembrane region" description="Helical" evidence="6">
    <location>
        <begin position="336"/>
        <end position="358"/>
    </location>
</feature>
<dbReference type="STRING" id="1121130.GCA_000519105_01398"/>
<proteinExistence type="predicted"/>
<evidence type="ECO:0000259" key="8">
    <source>
        <dbReference type="Pfam" id="PF12704"/>
    </source>
</evidence>
<feature type="transmembrane region" description="Helical" evidence="6">
    <location>
        <begin position="721"/>
        <end position="739"/>
    </location>
</feature>
<keyword evidence="5 6" id="KW-0472">Membrane</keyword>
<dbReference type="EMBL" id="QRZA01000021">
    <property type="protein sequence ID" value="RGV32391.1"/>
    <property type="molecule type" value="Genomic_DNA"/>
</dbReference>
<dbReference type="AlphaFoldDB" id="A0A412WXU1"/>
<sequence>MFKQYFKFIVRKLSRNRVYTVINIVGLSIAFSAAWLIYSHTSNEWNMDGYLKNSDNIYRVITRYGDEDFWNCRTNTPFGPAAKRAFPEIVQVARYFQKDYRIKIKDDQDFTIEPKLAFVDPPFFDLFEIPVIQGKIDTTVFSWIVFTETSAKRYFNKENPIGKTVTIKDGINNRKKDIKCQVVAVIKDFPANSTIQANIIVDCRQGIPYFDEHRGNYSLYTYFHILPTADLRAIEKKLPTIASNMPDDVNHFSHRLQPLKDIYFHSEHLREDELLRGSQSLTYLLWSITILILLLAAGNFLLIRIAQQDRDSSRFAIHKCYGASNKHLFYQLLGEIGLQTGVILLLSCILTYGLHPYFIQILSPEHIYPFEFFNLSNFVFVGFICLIMGIICSILYFHFKHHISREGVRGMLQPKPQQINLSKILTILQIGIFTSLLFYCTIIISQINFIKNKPLGIDTEHILQVGWFDNSRSYQPLKEELLQHPGILYVCNGMSIPFTYIPSIEKIPLLTEPEKQVDVVCAYGDEDFTNVYKIPIIESQEFTPIEFNPSPENNYSSTTDVWVNKKFVETFKLDHPLGMILNQQHSVHYRITGVTEDYHTQSLHYPVRPTMILPPSSYLLLIRYQPGKRQEILEYLQDLYLSRNPEYIFECKEYNYSDLYQKDMAFMELVILFSLIAILIGGMGIFAFAIFMVESKTREIALRKVNGASERQIMLLFNRQFMTKVLVACVIGLPIAYYASWKWLENYAYRIEIQPCIFVLTIVISLCIVLLVTNWQIRQASRNNPIDTLKTE</sequence>
<dbReference type="RefSeq" id="WP_118261004.1">
    <property type="nucleotide sequence ID" value="NZ_CALBWO010000010.1"/>
</dbReference>
<dbReference type="InterPro" id="IPR003838">
    <property type="entry name" value="ABC3_permease_C"/>
</dbReference>
<feature type="transmembrane region" description="Helical" evidence="6">
    <location>
        <begin position="420"/>
        <end position="444"/>
    </location>
</feature>
<keyword evidence="4 6" id="KW-1133">Transmembrane helix</keyword>
<dbReference type="Pfam" id="PF12704">
    <property type="entry name" value="MacB_PCD"/>
    <property type="match status" value="1"/>
</dbReference>
<dbReference type="GO" id="GO:0005886">
    <property type="term" value="C:plasma membrane"/>
    <property type="evidence" value="ECO:0007669"/>
    <property type="project" value="UniProtKB-SubCell"/>
</dbReference>
<evidence type="ECO:0000256" key="5">
    <source>
        <dbReference type="ARBA" id="ARBA00023136"/>
    </source>
</evidence>
<feature type="transmembrane region" description="Helical" evidence="6">
    <location>
        <begin position="21"/>
        <end position="38"/>
    </location>
</feature>
<keyword evidence="3 6" id="KW-0812">Transmembrane</keyword>
<protein>
    <submittedName>
        <fullName evidence="9">ABC transporter permease</fullName>
    </submittedName>
</protein>
<comment type="caution">
    <text evidence="9">The sequence shown here is derived from an EMBL/GenBank/DDBJ whole genome shotgun (WGS) entry which is preliminary data.</text>
</comment>
<feature type="domain" description="ABC3 transporter permease C-terminal" evidence="7">
    <location>
        <begin position="671"/>
        <end position="785"/>
    </location>
</feature>
<dbReference type="PANTHER" id="PTHR30572">
    <property type="entry name" value="MEMBRANE COMPONENT OF TRANSPORTER-RELATED"/>
    <property type="match status" value="1"/>
</dbReference>
<evidence type="ECO:0000256" key="3">
    <source>
        <dbReference type="ARBA" id="ARBA00022692"/>
    </source>
</evidence>
<dbReference type="InterPro" id="IPR025857">
    <property type="entry name" value="MacB_PCD"/>
</dbReference>
<name>A0A412WXU1_9BACT</name>
<feature type="domain" description="MacB-like periplasmic core" evidence="8">
    <location>
        <begin position="20"/>
        <end position="238"/>
    </location>
</feature>
<evidence type="ECO:0000256" key="2">
    <source>
        <dbReference type="ARBA" id="ARBA00022475"/>
    </source>
</evidence>
<evidence type="ECO:0000256" key="4">
    <source>
        <dbReference type="ARBA" id="ARBA00022989"/>
    </source>
</evidence>
<gene>
    <name evidence="9" type="ORF">DWW18_14215</name>
</gene>
<evidence type="ECO:0000259" key="7">
    <source>
        <dbReference type="Pfam" id="PF02687"/>
    </source>
</evidence>
<dbReference type="PANTHER" id="PTHR30572:SF18">
    <property type="entry name" value="ABC-TYPE MACROLIDE FAMILY EXPORT SYSTEM PERMEASE COMPONENT 2"/>
    <property type="match status" value="1"/>
</dbReference>
<accession>A0A412WXU1</accession>
<evidence type="ECO:0000256" key="6">
    <source>
        <dbReference type="SAM" id="Phobius"/>
    </source>
</evidence>
<dbReference type="GO" id="GO:0022857">
    <property type="term" value="F:transmembrane transporter activity"/>
    <property type="evidence" value="ECO:0007669"/>
    <property type="project" value="TreeGrafter"/>
</dbReference>
<keyword evidence="2" id="KW-1003">Cell membrane</keyword>
<feature type="domain" description="ABC3 transporter permease C-terminal" evidence="7">
    <location>
        <begin position="287"/>
        <end position="396"/>
    </location>
</feature>
<reference evidence="9 10" key="1">
    <citation type="submission" date="2018-08" db="EMBL/GenBank/DDBJ databases">
        <title>A genome reference for cultivated species of the human gut microbiota.</title>
        <authorList>
            <person name="Zou Y."/>
            <person name="Xue W."/>
            <person name="Luo G."/>
        </authorList>
    </citation>
    <scope>NUCLEOTIDE SEQUENCE [LARGE SCALE GENOMIC DNA]</scope>
    <source>
        <strain evidence="9 10">AF14-49</strain>
    </source>
</reference>
<evidence type="ECO:0000256" key="1">
    <source>
        <dbReference type="ARBA" id="ARBA00004651"/>
    </source>
</evidence>
<feature type="transmembrane region" description="Helical" evidence="6">
    <location>
        <begin position="378"/>
        <end position="399"/>
    </location>
</feature>
<feature type="transmembrane region" description="Helical" evidence="6">
    <location>
        <begin position="283"/>
        <end position="303"/>
    </location>
</feature>
<dbReference type="Proteomes" id="UP000283589">
    <property type="component" value="Unassembled WGS sequence"/>
</dbReference>
<evidence type="ECO:0000313" key="9">
    <source>
        <dbReference type="EMBL" id="RGV32391.1"/>
    </source>
</evidence>
<feature type="transmembrane region" description="Helical" evidence="6">
    <location>
        <begin position="669"/>
        <end position="693"/>
    </location>
</feature>
<feature type="transmembrane region" description="Helical" evidence="6">
    <location>
        <begin position="751"/>
        <end position="772"/>
    </location>
</feature>
<organism evidence="9 10">
    <name type="scientific">Butyricimonas virosa</name>
    <dbReference type="NCBI Taxonomy" id="544645"/>
    <lineage>
        <taxon>Bacteria</taxon>
        <taxon>Pseudomonadati</taxon>
        <taxon>Bacteroidota</taxon>
        <taxon>Bacteroidia</taxon>
        <taxon>Bacteroidales</taxon>
        <taxon>Odoribacteraceae</taxon>
        <taxon>Butyricimonas</taxon>
    </lineage>
</organism>
<dbReference type="Pfam" id="PF02687">
    <property type="entry name" value="FtsX"/>
    <property type="match status" value="2"/>
</dbReference>
<evidence type="ECO:0000313" key="10">
    <source>
        <dbReference type="Proteomes" id="UP000283589"/>
    </source>
</evidence>
<comment type="subcellular location">
    <subcellularLocation>
        <location evidence="1">Cell membrane</location>
        <topology evidence="1">Multi-pass membrane protein</topology>
    </subcellularLocation>
</comment>
<dbReference type="InterPro" id="IPR050250">
    <property type="entry name" value="Macrolide_Exporter_MacB"/>
</dbReference>